<dbReference type="GO" id="GO:0005783">
    <property type="term" value="C:endoplasmic reticulum"/>
    <property type="evidence" value="ECO:0007669"/>
    <property type="project" value="TreeGrafter"/>
</dbReference>
<feature type="transmembrane region" description="Helical" evidence="3">
    <location>
        <begin position="480"/>
        <end position="500"/>
    </location>
</feature>
<keyword evidence="5" id="KW-1185">Reference proteome</keyword>
<reference evidence="4" key="1">
    <citation type="journal article" date="2020" name="Stud. Mycol.">
        <title>101 Dothideomycetes genomes: a test case for predicting lifestyles and emergence of pathogens.</title>
        <authorList>
            <person name="Haridas S."/>
            <person name="Albert R."/>
            <person name="Binder M."/>
            <person name="Bloem J."/>
            <person name="Labutti K."/>
            <person name="Salamov A."/>
            <person name="Andreopoulos B."/>
            <person name="Baker S."/>
            <person name="Barry K."/>
            <person name="Bills G."/>
            <person name="Bluhm B."/>
            <person name="Cannon C."/>
            <person name="Castanera R."/>
            <person name="Culley D."/>
            <person name="Daum C."/>
            <person name="Ezra D."/>
            <person name="Gonzalez J."/>
            <person name="Henrissat B."/>
            <person name="Kuo A."/>
            <person name="Liang C."/>
            <person name="Lipzen A."/>
            <person name="Lutzoni F."/>
            <person name="Magnuson J."/>
            <person name="Mondo S."/>
            <person name="Nolan M."/>
            <person name="Ohm R."/>
            <person name="Pangilinan J."/>
            <person name="Park H.-J."/>
            <person name="Ramirez L."/>
            <person name="Alfaro M."/>
            <person name="Sun H."/>
            <person name="Tritt A."/>
            <person name="Yoshinaga Y."/>
            <person name="Zwiers L.-H."/>
            <person name="Turgeon B."/>
            <person name="Goodwin S."/>
            <person name="Spatafora J."/>
            <person name="Crous P."/>
            <person name="Grigoriev I."/>
        </authorList>
    </citation>
    <scope>NUCLEOTIDE SEQUENCE</scope>
    <source>
        <strain evidence="4">CBS 262.69</strain>
    </source>
</reference>
<feature type="transmembrane region" description="Helical" evidence="3">
    <location>
        <begin position="40"/>
        <end position="60"/>
    </location>
</feature>
<keyword evidence="3" id="KW-0812">Transmembrane</keyword>
<feature type="compositionally biased region" description="Basic and acidic residues" evidence="2">
    <location>
        <begin position="522"/>
        <end position="532"/>
    </location>
</feature>
<sequence length="630" mass="70834">MKRAAGTSAPQMALHRTLTFATSAWRYLNHPRHGTKTTKWHWFSLVNVLTLTWVVVLYWGERSVFTRSIAACEWERWERWPSHATPHHVALVADPQLVDPHTYPGRPWPLSTLTVRYTDLYLHRSFELLQEHLYPGTTIFLGDLFDGGREWSTGSSASPEKRYRSYDYAFWLKEYARFGRIFHQVFEAVGVTPRPHQGGKNRRLMVTLPGNHDLGFANGIQKPVRARFHAYFGEGNRVDVLGNHTFVSLDTVSLSARDDPQAGSEDLWQPTQEFLEGIQPMMAQAAAASVEDMYGLHKRPRWPHKVFDTHELASAVLPARTYPPSRLPAILLTHVPLWRDPGTPCGPLREHYPPTLGSDGKPLESDTRNAIRSDGAGYQYQNSLSEAVSRDITTSIGNLSWAFSGDDHDHCDVRHRRYPSAGAGIREITVKSISWAMGVRKPGFVMLSLWNPVGEGGEARESGETVQAHLCLLPDQLGIFLRYAQLFVLTLLALAVRAAYLTRNPQLSTLAGPDDEPVLPTSERERDADKAESSASDDSGAGVRARGSGYCLPARHGDWALDGEGGFGVALYGVPAVPEDEEKEWEKMKRKRAARRRLRGFGLWKAEMRWSLARVVLVVGGWYGWLLWRG</sequence>
<keyword evidence="3" id="KW-1133">Transmembrane helix</keyword>
<dbReference type="PANTHER" id="PTHR13315">
    <property type="entry name" value="METALLO PHOSPHOESTERASE RELATED"/>
    <property type="match status" value="1"/>
</dbReference>
<dbReference type="GO" id="GO:0016020">
    <property type="term" value="C:membrane"/>
    <property type="evidence" value="ECO:0007669"/>
    <property type="project" value="GOC"/>
</dbReference>
<dbReference type="OrthoDB" id="5977743at2759"/>
<evidence type="ECO:0000313" key="5">
    <source>
        <dbReference type="Proteomes" id="UP000799640"/>
    </source>
</evidence>
<dbReference type="InterPro" id="IPR033308">
    <property type="entry name" value="PGAP5/Cdc1/Ted1"/>
</dbReference>
<dbReference type="Proteomes" id="UP000799640">
    <property type="component" value="Unassembled WGS sequence"/>
</dbReference>
<gene>
    <name evidence="4" type="ORF">EJ06DRAFT_494026</name>
</gene>
<evidence type="ECO:0000256" key="2">
    <source>
        <dbReference type="SAM" id="MobiDB-lite"/>
    </source>
</evidence>
<accession>A0A6G1HW89</accession>
<dbReference type="AlphaFoldDB" id="A0A6G1HW89"/>
<dbReference type="InterPro" id="IPR029052">
    <property type="entry name" value="Metallo-depent_PP-like"/>
</dbReference>
<protein>
    <recommendedName>
        <fullName evidence="6">Calcineurin-like phosphoesterase domain-containing protein</fullName>
    </recommendedName>
</protein>
<evidence type="ECO:0000313" key="4">
    <source>
        <dbReference type="EMBL" id="KAF2400323.1"/>
    </source>
</evidence>
<proteinExistence type="predicted"/>
<evidence type="ECO:0008006" key="6">
    <source>
        <dbReference type="Google" id="ProtNLM"/>
    </source>
</evidence>
<feature type="region of interest" description="Disordered" evidence="2">
    <location>
        <begin position="510"/>
        <end position="544"/>
    </location>
</feature>
<name>A0A6G1HW89_9PEZI</name>
<organism evidence="4 5">
    <name type="scientific">Trichodelitschia bisporula</name>
    <dbReference type="NCBI Taxonomy" id="703511"/>
    <lineage>
        <taxon>Eukaryota</taxon>
        <taxon>Fungi</taxon>
        <taxon>Dikarya</taxon>
        <taxon>Ascomycota</taxon>
        <taxon>Pezizomycotina</taxon>
        <taxon>Dothideomycetes</taxon>
        <taxon>Dothideomycetes incertae sedis</taxon>
        <taxon>Phaeotrichales</taxon>
        <taxon>Phaeotrichaceae</taxon>
        <taxon>Trichodelitschia</taxon>
    </lineage>
</organism>
<dbReference type="GO" id="GO:0006506">
    <property type="term" value="P:GPI anchor biosynthetic process"/>
    <property type="evidence" value="ECO:0007669"/>
    <property type="project" value="InterPro"/>
</dbReference>
<dbReference type="SUPFAM" id="SSF56300">
    <property type="entry name" value="Metallo-dependent phosphatases"/>
    <property type="match status" value="1"/>
</dbReference>
<dbReference type="EMBL" id="ML996695">
    <property type="protein sequence ID" value="KAF2400323.1"/>
    <property type="molecule type" value="Genomic_DNA"/>
</dbReference>
<evidence type="ECO:0000256" key="3">
    <source>
        <dbReference type="SAM" id="Phobius"/>
    </source>
</evidence>
<feature type="transmembrane region" description="Helical" evidence="3">
    <location>
        <begin position="611"/>
        <end position="628"/>
    </location>
</feature>
<dbReference type="PANTHER" id="PTHR13315:SF4">
    <property type="entry name" value="METALLOPHOSPHOESTERASE, ISOFORM E"/>
    <property type="match status" value="1"/>
</dbReference>
<keyword evidence="1 3" id="KW-0472">Membrane</keyword>
<evidence type="ECO:0000256" key="1">
    <source>
        <dbReference type="ARBA" id="ARBA00023136"/>
    </source>
</evidence>